<dbReference type="OMA" id="CGIDYVT"/>
<feature type="active site" description="Charge relay system" evidence="6">
    <location>
        <position position="191"/>
    </location>
</feature>
<dbReference type="MEROPS" id="S08.061"/>
<dbReference type="InterPro" id="IPR050131">
    <property type="entry name" value="Peptidase_S8_subtilisin-like"/>
</dbReference>
<dbReference type="InterPro" id="IPR010259">
    <property type="entry name" value="S8pro/Inhibitor_I9"/>
</dbReference>
<dbReference type="GeneID" id="13285091"/>
<feature type="domain" description="Inhibitor I9" evidence="10">
    <location>
        <begin position="34"/>
        <end position="105"/>
    </location>
</feature>
<dbReference type="SUPFAM" id="SSF54897">
    <property type="entry name" value="Protease propeptides/inhibitors"/>
    <property type="match status" value="1"/>
</dbReference>
<evidence type="ECO:0000313" key="12">
    <source>
        <dbReference type="Proteomes" id="UP000002668"/>
    </source>
</evidence>
<dbReference type="SUPFAM" id="SSF52743">
    <property type="entry name" value="Subtilisin-like"/>
    <property type="match status" value="1"/>
</dbReference>
<dbReference type="InterPro" id="IPR037045">
    <property type="entry name" value="S8pro/Inhibitor_I9_sf"/>
</dbReference>
<dbReference type="PANTHER" id="PTHR43806:SF58">
    <property type="entry name" value="ALKALINE PROTEASE 1-RELATED"/>
    <property type="match status" value="1"/>
</dbReference>
<dbReference type="CDD" id="cd04077">
    <property type="entry name" value="Peptidases_S8_PCSK9_ProteinaseK_like"/>
    <property type="match status" value="1"/>
</dbReference>
<keyword evidence="5 6" id="KW-0720">Serine protease</keyword>
<evidence type="ECO:0000259" key="10">
    <source>
        <dbReference type="Pfam" id="PF05922"/>
    </source>
</evidence>
<dbReference type="GO" id="GO:0006508">
    <property type="term" value="P:proteolysis"/>
    <property type="evidence" value="ECO:0007669"/>
    <property type="project" value="UniProtKB-KW"/>
</dbReference>
<dbReference type="Pfam" id="PF05922">
    <property type="entry name" value="Inhibitor_I9"/>
    <property type="match status" value="1"/>
</dbReference>
<protein>
    <submittedName>
        <fullName evidence="11">Similar to subtilisin-like serine protease PR1A</fullName>
    </submittedName>
</protein>
<dbReference type="HOGENOM" id="CLU_011263_1_4_1"/>
<dbReference type="InterPro" id="IPR022398">
    <property type="entry name" value="Peptidase_S8_His-AS"/>
</dbReference>
<dbReference type="GO" id="GO:0005576">
    <property type="term" value="C:extracellular region"/>
    <property type="evidence" value="ECO:0007669"/>
    <property type="project" value="UniProtKB-ARBA"/>
</dbReference>
<dbReference type="RefSeq" id="XP_003837494.1">
    <property type="nucleotide sequence ID" value="XM_003837446.1"/>
</dbReference>
<proteinExistence type="inferred from homology"/>
<feature type="chain" id="PRO_5012022705" evidence="8">
    <location>
        <begin position="16"/>
        <end position="402"/>
    </location>
</feature>
<dbReference type="PROSITE" id="PS51892">
    <property type="entry name" value="SUBTILASE"/>
    <property type="match status" value="1"/>
</dbReference>
<evidence type="ECO:0000256" key="4">
    <source>
        <dbReference type="ARBA" id="ARBA00022801"/>
    </source>
</evidence>
<dbReference type="InterPro" id="IPR023828">
    <property type="entry name" value="Peptidase_S8_Ser-AS"/>
</dbReference>
<dbReference type="InterPro" id="IPR000209">
    <property type="entry name" value="Peptidase_S8/S53_dom"/>
</dbReference>
<dbReference type="PROSITE" id="PS00137">
    <property type="entry name" value="SUBTILASE_HIS"/>
    <property type="match status" value="1"/>
</dbReference>
<dbReference type="InterPro" id="IPR015500">
    <property type="entry name" value="Peptidase_S8_subtilisin-rel"/>
</dbReference>
<dbReference type="PROSITE" id="PS00136">
    <property type="entry name" value="SUBTILASE_ASP"/>
    <property type="match status" value="1"/>
</dbReference>
<dbReference type="InParanoid" id="E4ZQP9"/>
<keyword evidence="2 6" id="KW-0645">Protease</keyword>
<dbReference type="PRINTS" id="PR00723">
    <property type="entry name" value="SUBTILISIN"/>
</dbReference>
<dbReference type="STRING" id="985895.E4ZQP9"/>
<organism evidence="12">
    <name type="scientific">Leptosphaeria maculans (strain JN3 / isolate v23.1.3 / race Av1-4-5-6-7-8)</name>
    <name type="common">Blackleg fungus</name>
    <name type="synonym">Phoma lingam</name>
    <dbReference type="NCBI Taxonomy" id="985895"/>
    <lineage>
        <taxon>Eukaryota</taxon>
        <taxon>Fungi</taxon>
        <taxon>Dikarya</taxon>
        <taxon>Ascomycota</taxon>
        <taxon>Pezizomycotina</taxon>
        <taxon>Dothideomycetes</taxon>
        <taxon>Pleosporomycetidae</taxon>
        <taxon>Pleosporales</taxon>
        <taxon>Pleosporineae</taxon>
        <taxon>Leptosphaeriaceae</taxon>
        <taxon>Plenodomus</taxon>
        <taxon>Plenodomus lingam/Leptosphaeria maculans species complex</taxon>
    </lineage>
</organism>
<dbReference type="FunFam" id="3.40.50.200:FF:000014">
    <property type="entry name" value="Proteinase K"/>
    <property type="match status" value="1"/>
</dbReference>
<feature type="active site" description="Charge relay system" evidence="6">
    <location>
        <position position="345"/>
    </location>
</feature>
<dbReference type="EMBL" id="FP929116">
    <property type="protein sequence ID" value="CBX94054.1"/>
    <property type="molecule type" value="Genomic_DNA"/>
</dbReference>
<keyword evidence="12" id="KW-1185">Reference proteome</keyword>
<dbReference type="Gene3D" id="3.40.50.200">
    <property type="entry name" value="Peptidase S8/S53 domain"/>
    <property type="match status" value="1"/>
</dbReference>
<dbReference type="PROSITE" id="PS00138">
    <property type="entry name" value="SUBTILASE_SER"/>
    <property type="match status" value="1"/>
</dbReference>
<dbReference type="InterPro" id="IPR034193">
    <property type="entry name" value="PCSK9_ProteinaseK-like"/>
</dbReference>
<evidence type="ECO:0000256" key="8">
    <source>
        <dbReference type="SAM" id="SignalP"/>
    </source>
</evidence>
<evidence type="ECO:0000256" key="3">
    <source>
        <dbReference type="ARBA" id="ARBA00022729"/>
    </source>
</evidence>
<dbReference type="InterPro" id="IPR036852">
    <property type="entry name" value="Peptidase_S8/S53_dom_sf"/>
</dbReference>
<dbReference type="OrthoDB" id="206201at2759"/>
<dbReference type="PANTHER" id="PTHR43806">
    <property type="entry name" value="PEPTIDASE S8"/>
    <property type="match status" value="1"/>
</dbReference>
<gene>
    <name evidence="11" type="ORF">LEMA_P037280.1</name>
</gene>
<accession>E4ZQP9</accession>
<dbReference type="AlphaFoldDB" id="E4ZQP9"/>
<evidence type="ECO:0000259" key="9">
    <source>
        <dbReference type="Pfam" id="PF00082"/>
    </source>
</evidence>
<dbReference type="InterPro" id="IPR023827">
    <property type="entry name" value="Peptidase_S8_Asp-AS"/>
</dbReference>
<evidence type="ECO:0000256" key="5">
    <source>
        <dbReference type="ARBA" id="ARBA00022825"/>
    </source>
</evidence>
<keyword evidence="3 8" id="KW-0732">Signal</keyword>
<name>E4ZQP9_LEPMJ</name>
<reference evidence="12" key="1">
    <citation type="journal article" date="2011" name="Nat. Commun.">
        <title>Effector diversification within compartments of the Leptosphaeria maculans genome affected by Repeat-Induced Point mutations.</title>
        <authorList>
            <person name="Rouxel T."/>
            <person name="Grandaubert J."/>
            <person name="Hane J.K."/>
            <person name="Hoede C."/>
            <person name="van de Wouw A.P."/>
            <person name="Couloux A."/>
            <person name="Dominguez V."/>
            <person name="Anthouard V."/>
            <person name="Bally P."/>
            <person name="Bourras S."/>
            <person name="Cozijnsen A.J."/>
            <person name="Ciuffetti L.M."/>
            <person name="Degrave A."/>
            <person name="Dilmaghani A."/>
            <person name="Duret L."/>
            <person name="Fudal I."/>
            <person name="Goodwin S.B."/>
            <person name="Gout L."/>
            <person name="Glaser N."/>
            <person name="Linglin J."/>
            <person name="Kema G.H.J."/>
            <person name="Lapalu N."/>
            <person name="Lawrence C.B."/>
            <person name="May K."/>
            <person name="Meyer M."/>
            <person name="Ollivier B."/>
            <person name="Poulain J."/>
            <person name="Schoch C.L."/>
            <person name="Simon A."/>
            <person name="Spatafora J.W."/>
            <person name="Stachowiak A."/>
            <person name="Turgeon B.G."/>
            <person name="Tyler B.M."/>
            <person name="Vincent D."/>
            <person name="Weissenbach J."/>
            <person name="Amselem J."/>
            <person name="Quesneville H."/>
            <person name="Oliver R.P."/>
            <person name="Wincker P."/>
            <person name="Balesdent M.-H."/>
            <person name="Howlett B.J."/>
        </authorList>
    </citation>
    <scope>NUCLEOTIDE SEQUENCE [LARGE SCALE GENOMIC DNA]</scope>
    <source>
        <strain evidence="12">JN3 / isolate v23.1.3 / race Av1-4-5-6-7-8</strain>
    </source>
</reference>
<dbReference type="eggNOG" id="KOG1153">
    <property type="taxonomic scope" value="Eukaryota"/>
</dbReference>
<comment type="similarity">
    <text evidence="1 6 7">Belongs to the peptidase S8 family.</text>
</comment>
<evidence type="ECO:0000256" key="6">
    <source>
        <dbReference type="PROSITE-ProRule" id="PRU01240"/>
    </source>
</evidence>
<sequence length="402" mass="41475">MKFLALFALLPLVIATPQPEPIVAPRDVVLIPNQYIVQFKPSAMIASSVAQLIRDVRRFFRADVLHIYEFAAFGGFAGTFSEAVADGLRRLHYIADVEQDLVLSLDFGKVPGIVKRAFVTQSSTSSIWGLGRLSFKTPNAGRYVYDSTAGAATCVYVIDTGVETTHPEFEGRATFLANFAGDGTNVDGNGHGTHVAGTVGSKTYGVAKRAKIYAVKVLKADGSGALSGVIAGINFAANDGPKRNCRGTVANLSVGGGKSEALNSAAANAVSSGMFLAVAAGNSAQDANNASPASEVSAFTVGATDSSDRWASFSNFGSVVNILAPGVGILSTWKGGATAVLSGTSMATPHVAGLAAYFLALEGKKSPPALAQRILGLGNRDRITGVPAGTINMIPFNGNPSG</sequence>
<evidence type="ECO:0000256" key="1">
    <source>
        <dbReference type="ARBA" id="ARBA00011073"/>
    </source>
</evidence>
<dbReference type="Pfam" id="PF00082">
    <property type="entry name" value="Peptidase_S8"/>
    <property type="match status" value="1"/>
</dbReference>
<dbReference type="Proteomes" id="UP000002668">
    <property type="component" value="Genome"/>
</dbReference>
<dbReference type="VEuPathDB" id="FungiDB:LEMA_P037280.1"/>
<dbReference type="Gene3D" id="3.30.70.80">
    <property type="entry name" value="Peptidase S8 propeptide/proteinase inhibitor I9"/>
    <property type="match status" value="1"/>
</dbReference>
<evidence type="ECO:0000256" key="2">
    <source>
        <dbReference type="ARBA" id="ARBA00022670"/>
    </source>
</evidence>
<keyword evidence="4 6" id="KW-0378">Hydrolase</keyword>
<feature type="active site" description="Charge relay system" evidence="6">
    <location>
        <position position="159"/>
    </location>
</feature>
<dbReference type="GO" id="GO:0004252">
    <property type="term" value="F:serine-type endopeptidase activity"/>
    <property type="evidence" value="ECO:0007669"/>
    <property type="project" value="UniProtKB-UniRule"/>
</dbReference>
<feature type="signal peptide" evidence="8">
    <location>
        <begin position="1"/>
        <end position="15"/>
    </location>
</feature>
<evidence type="ECO:0000313" key="11">
    <source>
        <dbReference type="EMBL" id="CBX94054.1"/>
    </source>
</evidence>
<feature type="domain" description="Peptidase S8/S53" evidence="9">
    <location>
        <begin position="151"/>
        <end position="373"/>
    </location>
</feature>
<evidence type="ECO:0000256" key="7">
    <source>
        <dbReference type="RuleBase" id="RU003355"/>
    </source>
</evidence>